<feature type="compositionally biased region" description="Polar residues" evidence="1">
    <location>
        <begin position="486"/>
        <end position="498"/>
    </location>
</feature>
<evidence type="ECO:0000256" key="1">
    <source>
        <dbReference type="SAM" id="MobiDB-lite"/>
    </source>
</evidence>
<dbReference type="InterPro" id="IPR036737">
    <property type="entry name" value="OmpA-like_sf"/>
</dbReference>
<feature type="transmembrane region" description="Helical" evidence="2">
    <location>
        <begin position="23"/>
        <end position="45"/>
    </location>
</feature>
<protein>
    <recommendedName>
        <fullName evidence="5">DUF748 domain-containing protein</fullName>
    </recommendedName>
</protein>
<dbReference type="GO" id="GO:0005886">
    <property type="term" value="C:plasma membrane"/>
    <property type="evidence" value="ECO:0007669"/>
    <property type="project" value="TreeGrafter"/>
</dbReference>
<dbReference type="EMBL" id="FMWO01000017">
    <property type="protein sequence ID" value="SCZ84216.1"/>
    <property type="molecule type" value="Genomic_DNA"/>
</dbReference>
<dbReference type="PANTHER" id="PTHR30441:SF8">
    <property type="entry name" value="DUF748 DOMAIN-CONTAINING PROTEIN"/>
    <property type="match status" value="1"/>
</dbReference>
<dbReference type="AlphaFoldDB" id="A0A1G5SAJ9"/>
<feature type="compositionally biased region" description="Low complexity" evidence="1">
    <location>
        <begin position="702"/>
        <end position="719"/>
    </location>
</feature>
<keyword evidence="2" id="KW-0812">Transmembrane</keyword>
<dbReference type="Gene3D" id="3.30.1330.60">
    <property type="entry name" value="OmpA-like domain"/>
    <property type="match status" value="1"/>
</dbReference>
<dbReference type="GO" id="GO:0090313">
    <property type="term" value="P:regulation of protein targeting to membrane"/>
    <property type="evidence" value="ECO:0007669"/>
    <property type="project" value="TreeGrafter"/>
</dbReference>
<sequence length="1114" mass="122113">MFKMTTPASPPSCSAHKKAWRRLAIGLGVALTLFVLLGLLGYFWLPGFAKNKAEEILSRELNRPVSIQAIEIKPYSLELLIQGFHIGEQVVATDTLFAFEQLYVDLSIESLFRLAPVVTVVSLTKPRFYLRREDDGSLNISDLLTKFGGPQSSDDAVVDAKEESLFSISNIQIIDGHVEFDDRVTHSVQRIAAINFGIPFLVNFESEQINWVKPHFNALINDAPFTLTGKARPFMDDQEANLVLTFDNVDLTTITGYIPLPPGLHLLAGYLDSDLQLTFSQHKGVAPSITLSGEAALKQLAVENLAVASPYDVKLERLDVQLSTVHLAAEPISKLALTLTDLSLIAQGTTEPALHLPALSIGEIGIDRSQRQIAIDNITLENLSASLQRLKTGTLDWQLLFEPVPYTASTRRIASDNIASDIQTPTPVPIPASKPIVVKIIPFPEIKPAYVATAPVAVATETDPSITLTAKIIPFPGHKPDKAQTPIPTTAETGSDQLGGQWKTRIGQIELVDAHFRFDDRNLPKATPMVIEKLNLTLDQIDLTGSKPLALALQAVVNQRGRIDIQGSLAWDPLLAAMTFNLQNIDLVSLQGWAEDHHHTLLTKGDFSFQGNINAQPDDHETVGIRVDGSAQLADFNVLDRRNAAELLHWKTIDFSGIRFDSTTLRTEVGTIALRDFSARLLLTPAGKLNLGDIVHKDETGSGETAATPATTTASTATSEPPIRIDRINLRNGNINFTDQFIQPNYRANLTGLKGQIGPIHSGKVTTIDILGAVDRSAPLAIKGKGDFLSTNLFLDMTATAKGIDMPPFSPYSGRYVGYTIQKGKLSVDVNYHIESGELSAQNQIFLDQLKLGDEVESPDAVSLPLNLAIALLQNRRGEINLRLPLSGSINDPQFSIGGIIWEAFLNILTKAATAPFALLGSLLGDGESLSELSFPPGYAVLEEDAVQRLQSLSQILQDRPALNLEITGLADPVYDHDELKRALLTRRVKNRKITETAKKGQASGSTDEIELNEADYARYLEAVYKDEEFEKPKNFIGLTKSLPVAEMEELILKHTEISEDDLRTLAEQRANATYAWLVEQGEISNERIFLLGNKIEAADSSKQQNNRVQFSVR</sequence>
<evidence type="ECO:0008006" key="5">
    <source>
        <dbReference type="Google" id="ProtNLM"/>
    </source>
</evidence>
<dbReference type="InterPro" id="IPR052894">
    <property type="entry name" value="AsmA-related"/>
</dbReference>
<dbReference type="PANTHER" id="PTHR30441">
    <property type="entry name" value="DUF748 DOMAIN-CONTAINING PROTEIN"/>
    <property type="match status" value="1"/>
</dbReference>
<name>A0A1G5SAJ9_9PROT</name>
<feature type="region of interest" description="Disordered" evidence="1">
    <location>
        <begin position="698"/>
        <end position="719"/>
    </location>
</feature>
<evidence type="ECO:0000256" key="2">
    <source>
        <dbReference type="SAM" id="Phobius"/>
    </source>
</evidence>
<keyword evidence="2" id="KW-0472">Membrane</keyword>
<reference evidence="3 4" key="1">
    <citation type="submission" date="2016-10" db="EMBL/GenBank/DDBJ databases">
        <authorList>
            <person name="de Groot N.N."/>
        </authorList>
    </citation>
    <scope>NUCLEOTIDE SEQUENCE [LARGE SCALE GENOMIC DNA]</scope>
    <source>
        <strain evidence="3">1</strain>
    </source>
</reference>
<evidence type="ECO:0000313" key="4">
    <source>
        <dbReference type="Proteomes" id="UP000198729"/>
    </source>
</evidence>
<keyword evidence="4" id="KW-1185">Reference proteome</keyword>
<dbReference type="Proteomes" id="UP000198729">
    <property type="component" value="Unassembled WGS sequence"/>
</dbReference>
<gene>
    <name evidence="3" type="ORF">NSMM_120005</name>
</gene>
<proteinExistence type="predicted"/>
<dbReference type="STRING" id="51642.NSMM_120005"/>
<dbReference type="Pfam" id="PF05359">
    <property type="entry name" value="DUF748"/>
    <property type="match status" value="2"/>
</dbReference>
<feature type="region of interest" description="Disordered" evidence="1">
    <location>
        <begin position="479"/>
        <end position="498"/>
    </location>
</feature>
<organism evidence="3 4">
    <name type="scientific">Nitrosomonas mobilis</name>
    <dbReference type="NCBI Taxonomy" id="51642"/>
    <lineage>
        <taxon>Bacteria</taxon>
        <taxon>Pseudomonadati</taxon>
        <taxon>Pseudomonadota</taxon>
        <taxon>Betaproteobacteria</taxon>
        <taxon>Nitrosomonadales</taxon>
        <taxon>Nitrosomonadaceae</taxon>
        <taxon>Nitrosomonas</taxon>
    </lineage>
</organism>
<dbReference type="OrthoDB" id="9757969at2"/>
<keyword evidence="2" id="KW-1133">Transmembrane helix</keyword>
<accession>A0A1G5SAJ9</accession>
<evidence type="ECO:0000313" key="3">
    <source>
        <dbReference type="EMBL" id="SCZ84216.1"/>
    </source>
</evidence>
<dbReference type="InterPro" id="IPR008023">
    <property type="entry name" value="DUF748"/>
</dbReference>